<accession>A0A1D9GBG8</accession>
<dbReference type="InterPro" id="IPR023222">
    <property type="entry name" value="PsbQ-like_dom_sf"/>
</dbReference>
<evidence type="ECO:0000256" key="1">
    <source>
        <dbReference type="ARBA" id="ARBA00004370"/>
    </source>
</evidence>
<gene>
    <name evidence="4" type="primary">psbQ</name>
    <name evidence="4" type="ORF">BJP36_31560</name>
</gene>
<evidence type="ECO:0000313" key="4">
    <source>
        <dbReference type="EMBL" id="AOY84988.2"/>
    </source>
</evidence>
<dbReference type="Pfam" id="PF05757">
    <property type="entry name" value="PsbQ"/>
    <property type="match status" value="1"/>
</dbReference>
<dbReference type="AlphaFoldDB" id="A0A1D9GBG8"/>
<dbReference type="InterPro" id="IPR017487">
    <property type="entry name" value="PSII_PsbQ_cyanobac"/>
</dbReference>
<dbReference type="EMBL" id="CP017708">
    <property type="protein sequence ID" value="AOY84988.2"/>
    <property type="molecule type" value="Genomic_DNA"/>
</dbReference>
<dbReference type="NCBIfam" id="TIGR03042">
    <property type="entry name" value="PS_II_psbQ_bact"/>
    <property type="match status" value="1"/>
</dbReference>
<reference evidence="4" key="2">
    <citation type="submission" date="2022-10" db="EMBL/GenBank/DDBJ databases">
        <authorList>
            <person name="Ngo T.-E."/>
        </authorList>
    </citation>
    <scope>NUCLEOTIDE SEQUENCE</scope>
    <source>
        <strain evidence="4">JHB</strain>
    </source>
</reference>
<dbReference type="SUPFAM" id="SSF101112">
    <property type="entry name" value="Oxygen-evolving enhancer protein 3"/>
    <property type="match status" value="1"/>
</dbReference>
<evidence type="ECO:0000256" key="2">
    <source>
        <dbReference type="ARBA" id="ARBA00023078"/>
    </source>
</evidence>
<reference evidence="4" key="1">
    <citation type="journal article" date="2017" name="Proc. Natl. Acad. Sci. U.S.A.">
        <title>Comparative genomics uncovers the prolific and distinctive metabolic potential of the cyanobacterial genus Moorea.</title>
        <authorList>
            <person name="Leao T."/>
            <person name="Castelao G."/>
            <person name="Korobeynikov A."/>
            <person name="Monroe E.A."/>
            <person name="Podell S."/>
            <person name="Glukhov E."/>
            <person name="Allen E.E."/>
            <person name="Gerwick W.H."/>
            <person name="Gerwick L."/>
        </authorList>
    </citation>
    <scope>NUCLEOTIDE SEQUENCE</scope>
    <source>
        <strain evidence="4">JHB</strain>
    </source>
</reference>
<dbReference type="Proteomes" id="UP000176944">
    <property type="component" value="Chromosome"/>
</dbReference>
<dbReference type="GO" id="GO:0009654">
    <property type="term" value="C:photosystem II oxygen evolving complex"/>
    <property type="evidence" value="ECO:0007669"/>
    <property type="project" value="InterPro"/>
</dbReference>
<proteinExistence type="predicted"/>
<dbReference type="GO" id="GO:0005509">
    <property type="term" value="F:calcium ion binding"/>
    <property type="evidence" value="ECO:0007669"/>
    <property type="project" value="InterPro"/>
</dbReference>
<dbReference type="GO" id="GO:0015979">
    <property type="term" value="P:photosynthesis"/>
    <property type="evidence" value="ECO:0007669"/>
    <property type="project" value="InterPro"/>
</dbReference>
<protein>
    <submittedName>
        <fullName evidence="4">Photosystem II protein PsbQ</fullName>
    </submittedName>
</protein>
<comment type="subcellular location">
    <subcellularLocation>
        <location evidence="1">Membrane</location>
    </subcellularLocation>
</comment>
<keyword evidence="3" id="KW-0472">Membrane</keyword>
<organism evidence="4">
    <name type="scientific">Moorena producens (strain JHB)</name>
    <dbReference type="NCBI Taxonomy" id="1454205"/>
    <lineage>
        <taxon>Bacteria</taxon>
        <taxon>Bacillati</taxon>
        <taxon>Cyanobacteriota</taxon>
        <taxon>Cyanophyceae</taxon>
        <taxon>Coleofasciculales</taxon>
        <taxon>Coleofasciculaceae</taxon>
        <taxon>Moorena</taxon>
    </lineage>
</organism>
<dbReference type="InterPro" id="IPR008797">
    <property type="entry name" value="PSII_PsbQ"/>
</dbReference>
<dbReference type="GO" id="GO:0019898">
    <property type="term" value="C:extrinsic component of membrane"/>
    <property type="evidence" value="ECO:0007669"/>
    <property type="project" value="InterPro"/>
</dbReference>
<sequence length="166" mass="18383">MSRTLSSFPERLASEQTMMMRSYRSILTVILAMVMTFLVSCGSPSATKAPTYTPEKIAQIQTSASRVLELREKMPVLEANIQDQNWVDVSSFIHGPLGDLGRSSNYLAGQLLPKDQKAAKQAAEVLLKSLVKIDEASVERNSQLALKNYEAALKNFDDFLELIPTS</sequence>
<keyword evidence="2" id="KW-0793">Thylakoid</keyword>
<name>A0A1D9GBG8_MOOP1</name>
<dbReference type="Gene3D" id="1.20.120.290">
    <property type="entry name" value="Oxygen-evolving enhancer protein 3 (PsbQ), four-helix up-down bundle"/>
    <property type="match status" value="1"/>
</dbReference>
<evidence type="ECO:0000256" key="3">
    <source>
        <dbReference type="ARBA" id="ARBA00023136"/>
    </source>
</evidence>